<dbReference type="GO" id="GO:0015562">
    <property type="term" value="F:efflux transmembrane transporter activity"/>
    <property type="evidence" value="ECO:0007669"/>
    <property type="project" value="InterPro"/>
</dbReference>
<evidence type="ECO:0000256" key="4">
    <source>
        <dbReference type="ARBA" id="ARBA00022452"/>
    </source>
</evidence>
<feature type="signal peptide" evidence="8">
    <location>
        <begin position="1"/>
        <end position="19"/>
    </location>
</feature>
<keyword evidence="8" id="KW-0732">Signal</keyword>
<comment type="subcellular location">
    <subcellularLocation>
        <location evidence="1">Cell outer membrane</location>
    </subcellularLocation>
</comment>
<evidence type="ECO:0000256" key="6">
    <source>
        <dbReference type="ARBA" id="ARBA00023136"/>
    </source>
</evidence>
<dbReference type="InterPro" id="IPR051906">
    <property type="entry name" value="TolC-like"/>
</dbReference>
<keyword evidence="10" id="KW-1185">Reference proteome</keyword>
<evidence type="ECO:0000256" key="1">
    <source>
        <dbReference type="ARBA" id="ARBA00004442"/>
    </source>
</evidence>
<dbReference type="AlphaFoldDB" id="A0A437MYL7"/>
<comment type="caution">
    <text evidence="9">The sequence shown here is derived from an EMBL/GenBank/DDBJ whole genome shotgun (WGS) entry which is preliminary data.</text>
</comment>
<dbReference type="SUPFAM" id="SSF56954">
    <property type="entry name" value="Outer membrane efflux proteins (OEP)"/>
    <property type="match status" value="1"/>
</dbReference>
<comment type="similarity">
    <text evidence="2">Belongs to the outer membrane factor (OMF) (TC 1.B.17) family.</text>
</comment>
<gene>
    <name evidence="9" type="ORF">EOD41_02070</name>
</gene>
<keyword evidence="3" id="KW-0813">Transport</keyword>
<evidence type="ECO:0000256" key="2">
    <source>
        <dbReference type="ARBA" id="ARBA00007613"/>
    </source>
</evidence>
<name>A0A437MYL7_9SPHI</name>
<dbReference type="GO" id="GO:0015288">
    <property type="term" value="F:porin activity"/>
    <property type="evidence" value="ECO:0007669"/>
    <property type="project" value="TreeGrafter"/>
</dbReference>
<dbReference type="OrthoDB" id="9811587at2"/>
<proteinExistence type="inferred from homology"/>
<dbReference type="Proteomes" id="UP000282759">
    <property type="component" value="Unassembled WGS sequence"/>
</dbReference>
<dbReference type="PANTHER" id="PTHR30026:SF20">
    <property type="entry name" value="OUTER MEMBRANE PROTEIN TOLC"/>
    <property type="match status" value="1"/>
</dbReference>
<dbReference type="EMBL" id="SACK01000001">
    <property type="protein sequence ID" value="RVU02748.1"/>
    <property type="molecule type" value="Genomic_DNA"/>
</dbReference>
<dbReference type="PANTHER" id="PTHR30026">
    <property type="entry name" value="OUTER MEMBRANE PROTEIN TOLC"/>
    <property type="match status" value="1"/>
</dbReference>
<evidence type="ECO:0000313" key="10">
    <source>
        <dbReference type="Proteomes" id="UP000282759"/>
    </source>
</evidence>
<protein>
    <submittedName>
        <fullName evidence="9">TolC family protein</fullName>
    </submittedName>
</protein>
<reference evidence="9 10" key="1">
    <citation type="submission" date="2019-01" db="EMBL/GenBank/DDBJ databases">
        <authorList>
            <person name="Chen W.-M."/>
        </authorList>
    </citation>
    <scope>NUCLEOTIDE SEQUENCE [LARGE SCALE GENOMIC DNA]</scope>
    <source>
        <strain evidence="9 10">YBJ-36</strain>
    </source>
</reference>
<dbReference type="GO" id="GO:1990281">
    <property type="term" value="C:efflux pump complex"/>
    <property type="evidence" value="ECO:0007669"/>
    <property type="project" value="TreeGrafter"/>
</dbReference>
<accession>A0A437MYL7</accession>
<sequence>MRYFKSLLFLTLLFSSAMAYSQQTDTVYTLKDCLDIAIRNNLDVKRSELDMERSKVYYNQARANLLPTINGEVTHNFNNGRFFDNATGTYVNDQSKLAFYSLNSRLTVFNGLSLINSIKQTSLAYQAGKMDYQQAKNDISLNVIAAYLLVQSNTDQVAQAATQVDVSKNQVQRLQVLNNDGSATPAEFYNLKGQLANDQLSLINANNSLISAKIDLLQLMNAPFESNVKFERLSADQLPGNYKQLQDEIYANSLRDFASVQAASLRVKSAEKGVSVAKGNLFPTVSLSGNLATNYSSNINDPYSSQFKNNFGNSFGITVSVPILNNFLYRNRVALAKIDLSEAQYADQTTKVQLKQNVDQAYNNMVIAYDRYKVLTDQVDAYAEAFRTIEVRFNAGALNSVDYTVAKGNLDRARINLINARYDYFVRTKILDYYQNRLSF</sequence>
<dbReference type="RefSeq" id="WP_127703113.1">
    <property type="nucleotide sequence ID" value="NZ_SACK01000001.1"/>
</dbReference>
<keyword evidence="5" id="KW-0812">Transmembrane</keyword>
<keyword evidence="4" id="KW-1134">Transmembrane beta strand</keyword>
<feature type="chain" id="PRO_5018972665" evidence="8">
    <location>
        <begin position="20"/>
        <end position="440"/>
    </location>
</feature>
<evidence type="ECO:0000256" key="5">
    <source>
        <dbReference type="ARBA" id="ARBA00022692"/>
    </source>
</evidence>
<evidence type="ECO:0000313" key="9">
    <source>
        <dbReference type="EMBL" id="RVU02748.1"/>
    </source>
</evidence>
<evidence type="ECO:0000256" key="7">
    <source>
        <dbReference type="ARBA" id="ARBA00023237"/>
    </source>
</evidence>
<keyword evidence="6" id="KW-0472">Membrane</keyword>
<dbReference type="Gene3D" id="1.20.1600.10">
    <property type="entry name" value="Outer membrane efflux proteins (OEP)"/>
    <property type="match status" value="1"/>
</dbReference>
<dbReference type="GO" id="GO:0009279">
    <property type="term" value="C:cell outer membrane"/>
    <property type="evidence" value="ECO:0007669"/>
    <property type="project" value="UniProtKB-SubCell"/>
</dbReference>
<dbReference type="Pfam" id="PF02321">
    <property type="entry name" value="OEP"/>
    <property type="match status" value="2"/>
</dbReference>
<dbReference type="InterPro" id="IPR003423">
    <property type="entry name" value="OMP_efflux"/>
</dbReference>
<organism evidence="9 10">
    <name type="scientific">Mucilaginibacter limnophilus</name>
    <dbReference type="NCBI Taxonomy" id="1932778"/>
    <lineage>
        <taxon>Bacteria</taxon>
        <taxon>Pseudomonadati</taxon>
        <taxon>Bacteroidota</taxon>
        <taxon>Sphingobacteriia</taxon>
        <taxon>Sphingobacteriales</taxon>
        <taxon>Sphingobacteriaceae</taxon>
        <taxon>Mucilaginibacter</taxon>
    </lineage>
</organism>
<evidence type="ECO:0000256" key="3">
    <source>
        <dbReference type="ARBA" id="ARBA00022448"/>
    </source>
</evidence>
<keyword evidence="7" id="KW-0998">Cell outer membrane</keyword>
<evidence type="ECO:0000256" key="8">
    <source>
        <dbReference type="SAM" id="SignalP"/>
    </source>
</evidence>